<dbReference type="AlphaFoldDB" id="A0AA38R3V1"/>
<evidence type="ECO:0000256" key="2">
    <source>
        <dbReference type="SAM" id="MobiDB-lite"/>
    </source>
</evidence>
<comment type="similarity">
    <text evidence="1">Belongs to the methyltransferase superfamily. LaeA methyltransferase family.</text>
</comment>
<dbReference type="PANTHER" id="PTHR43591">
    <property type="entry name" value="METHYLTRANSFERASE"/>
    <property type="match status" value="1"/>
</dbReference>
<name>A0AA38R3V1_9PEZI</name>
<dbReference type="Proteomes" id="UP001174694">
    <property type="component" value="Unassembled WGS sequence"/>
</dbReference>
<keyword evidence="3" id="KW-0808">Transferase</keyword>
<gene>
    <name evidence="3" type="ORF">NKR23_g11249</name>
</gene>
<dbReference type="InterPro" id="IPR029063">
    <property type="entry name" value="SAM-dependent_MTases_sf"/>
</dbReference>
<evidence type="ECO:0000313" key="4">
    <source>
        <dbReference type="Proteomes" id="UP001174694"/>
    </source>
</evidence>
<reference evidence="3" key="1">
    <citation type="submission" date="2022-07" db="EMBL/GenBank/DDBJ databases">
        <title>Fungi with potential for degradation of polypropylene.</title>
        <authorList>
            <person name="Gostincar C."/>
        </authorList>
    </citation>
    <scope>NUCLEOTIDE SEQUENCE</scope>
    <source>
        <strain evidence="3">EXF-13308</strain>
    </source>
</reference>
<feature type="region of interest" description="Disordered" evidence="2">
    <location>
        <begin position="1"/>
        <end position="24"/>
    </location>
</feature>
<keyword evidence="3" id="KW-0489">Methyltransferase</keyword>
<dbReference type="Pfam" id="PF13489">
    <property type="entry name" value="Methyltransf_23"/>
    <property type="match status" value="1"/>
</dbReference>
<dbReference type="SUPFAM" id="SSF53335">
    <property type="entry name" value="S-adenosyl-L-methionine-dependent methyltransferases"/>
    <property type="match status" value="1"/>
</dbReference>
<sequence length="349" mass="38545">MSDSAAGGQATVSGQQPLSTGQAGGLLPAQHWAAQGDDADSALGPDTSSSTASVTSSILRYRTIQGRTYHSERGNAQYWGSNDDQQNEALDILHHALTLTADGKLYRAPISKDIQKAVDIGTGTGIWAIDFADEFPNTEVIGTDISPIQPSWVPPNLKFEIEDCTAEWTFPSDSIDFIHLRWMFGSIPDWTELFKQAYRCLKPGGYLESFEPGLMIESDDGTIKDDSALGQWGKFFVEGAKKLGRPFEVLTQGLQRKGMEEAGLADIQEINMKTPLGSWPEDPKSKEIGGYSQLVTEQDLEGFVLFVANTIGWSKEEVAVYVSHFRREVRNPKHHGYYRQKVVIGRKPK</sequence>
<keyword evidence="4" id="KW-1185">Reference proteome</keyword>
<dbReference type="Gene3D" id="3.40.50.150">
    <property type="entry name" value="Vaccinia Virus protein VP39"/>
    <property type="match status" value="1"/>
</dbReference>
<dbReference type="CDD" id="cd02440">
    <property type="entry name" value="AdoMet_MTases"/>
    <property type="match status" value="1"/>
</dbReference>
<proteinExistence type="inferred from homology"/>
<evidence type="ECO:0000256" key="1">
    <source>
        <dbReference type="ARBA" id="ARBA00038158"/>
    </source>
</evidence>
<accession>A0AA38R3V1</accession>
<comment type="caution">
    <text evidence="3">The sequence shown here is derived from an EMBL/GenBank/DDBJ whole genome shotgun (WGS) entry which is preliminary data.</text>
</comment>
<protein>
    <submittedName>
        <fullName evidence="3">Methyltransferase domain-containing protein</fullName>
    </submittedName>
</protein>
<feature type="compositionally biased region" description="Polar residues" evidence="2">
    <location>
        <begin position="10"/>
        <end position="21"/>
    </location>
</feature>
<dbReference type="EMBL" id="JANBVO010000057">
    <property type="protein sequence ID" value="KAJ9132435.1"/>
    <property type="molecule type" value="Genomic_DNA"/>
</dbReference>
<organism evidence="3 4">
    <name type="scientific">Pleurostoma richardsiae</name>
    <dbReference type="NCBI Taxonomy" id="41990"/>
    <lineage>
        <taxon>Eukaryota</taxon>
        <taxon>Fungi</taxon>
        <taxon>Dikarya</taxon>
        <taxon>Ascomycota</taxon>
        <taxon>Pezizomycotina</taxon>
        <taxon>Sordariomycetes</taxon>
        <taxon>Sordariomycetidae</taxon>
        <taxon>Calosphaeriales</taxon>
        <taxon>Pleurostomataceae</taxon>
        <taxon>Pleurostoma</taxon>
    </lineage>
</organism>
<dbReference type="PANTHER" id="PTHR43591:SF10">
    <property type="entry name" value="ABC TRANSMEMBRANE TYPE-1 DOMAIN-CONTAINING PROTEIN-RELATED"/>
    <property type="match status" value="1"/>
</dbReference>
<dbReference type="GO" id="GO:0032259">
    <property type="term" value="P:methylation"/>
    <property type="evidence" value="ECO:0007669"/>
    <property type="project" value="UniProtKB-KW"/>
</dbReference>
<dbReference type="GO" id="GO:0008168">
    <property type="term" value="F:methyltransferase activity"/>
    <property type="evidence" value="ECO:0007669"/>
    <property type="project" value="UniProtKB-KW"/>
</dbReference>
<evidence type="ECO:0000313" key="3">
    <source>
        <dbReference type="EMBL" id="KAJ9132435.1"/>
    </source>
</evidence>